<feature type="transmembrane region" description="Helical" evidence="7">
    <location>
        <begin position="372"/>
        <end position="390"/>
    </location>
</feature>
<feature type="region of interest" description="Disordered" evidence="6">
    <location>
        <begin position="159"/>
        <end position="182"/>
    </location>
</feature>
<organism evidence="9 10">
    <name type="scientific">Luedemannella helvata</name>
    <dbReference type="NCBI Taxonomy" id="349315"/>
    <lineage>
        <taxon>Bacteria</taxon>
        <taxon>Bacillati</taxon>
        <taxon>Actinomycetota</taxon>
        <taxon>Actinomycetes</taxon>
        <taxon>Micromonosporales</taxon>
        <taxon>Micromonosporaceae</taxon>
        <taxon>Luedemannella</taxon>
    </lineage>
</organism>
<comment type="similarity">
    <text evidence="1 5">Belongs to the peptidase S8 family.</text>
</comment>
<dbReference type="InterPro" id="IPR023828">
    <property type="entry name" value="Peptidase_S8_Ser-AS"/>
</dbReference>
<keyword evidence="7" id="KW-1133">Transmembrane helix</keyword>
<sequence length="823" mass="84881">MEPLKKPGIAWENVIFAVLTVFVGAWMVASVTALQGGIWVIEQSIIATLNRPLPSGAPPFIGFVAILLAALPPAFVGMLASRFAPDTVGIRAATRAWTLAAVFGGLLGWVRSVPMEHNELYLLLLALAAAGLALWQRGWRWLRAWLRARREGPAYTAEPDLADAQSGRAEPSPDGSPAAADDVAPVRVGPSRLAGVLAGMIVLVPWLILGSLGGLTETLLAAAAAAAVGWLITGVLDERFFAGFAASRGRAVGLGGLAAGVALVPYAAGIGGSGVQLAQMLVLPPLGFAVAALVARAWPTLTAGGTGWLIGVGAFGPLAFVDPEEMSILLGMRDIGYWTLIAALAGIAVAGLVGTAYPLIFVPGRAWRRGTAWATAGVVAVAAAGVYAGLGQPGLHGERLFVVLKEQADLSGLAQVTDRAARVRQTYERLTGTAERSQASLRAALDDWNLDYTPYYLVNGISVEGGPLVRQWLSGRDDVDRVLLEQDLRPLPEPAPAERGTAAAPTAPLWTITMIGADKVWQDLGVTGAGITVGSSDSGVDGTHPALAANFRGGNDSWYDPWNRTSAPTDNGGHGTHTTGTAVGGDGIGVAPGANWVGCVNLDRNMGNPAHYLDCLQFMLAPFPQGGDAWRDGRPDRAPQVLTNSWGCPWLEGCDARSLGPALAAFRAAGIYFVAAAGNSGYGGCRTVTDPPAIYADALTVGAVDKRGALADFSSLGPTADGLIKPDVLAPGVDVLSAYPGGTWAINSGTSMATPHVAGVVALMWSAQPKLIGDIDATTKILRDTATAPTPTKVPTNCGSDVDLYGSGIVNALAAVTAAKALG</sequence>
<feature type="transmembrane region" description="Helical" evidence="7">
    <location>
        <begin position="193"/>
        <end position="213"/>
    </location>
</feature>
<evidence type="ECO:0000256" key="2">
    <source>
        <dbReference type="ARBA" id="ARBA00022670"/>
    </source>
</evidence>
<gene>
    <name evidence="9" type="ORF">GCM10009681_27450</name>
</gene>
<feature type="domain" description="Peptidase S8/S53" evidence="8">
    <location>
        <begin position="528"/>
        <end position="796"/>
    </location>
</feature>
<evidence type="ECO:0000256" key="7">
    <source>
        <dbReference type="SAM" id="Phobius"/>
    </source>
</evidence>
<evidence type="ECO:0000313" key="9">
    <source>
        <dbReference type="EMBL" id="GAA1754767.1"/>
    </source>
</evidence>
<dbReference type="PRINTS" id="PR00723">
    <property type="entry name" value="SUBTILISIN"/>
</dbReference>
<dbReference type="Gene3D" id="3.40.50.200">
    <property type="entry name" value="Peptidase S8/S53 domain"/>
    <property type="match status" value="1"/>
</dbReference>
<feature type="compositionally biased region" description="Low complexity" evidence="6">
    <location>
        <begin position="169"/>
        <end position="182"/>
    </location>
</feature>
<name>A0ABN2KFD0_9ACTN</name>
<evidence type="ECO:0000256" key="4">
    <source>
        <dbReference type="ARBA" id="ARBA00022825"/>
    </source>
</evidence>
<feature type="transmembrane region" description="Helical" evidence="7">
    <location>
        <begin position="120"/>
        <end position="139"/>
    </location>
</feature>
<feature type="active site" description="Charge relay system" evidence="5">
    <location>
        <position position="751"/>
    </location>
</feature>
<evidence type="ECO:0000256" key="6">
    <source>
        <dbReference type="SAM" id="MobiDB-lite"/>
    </source>
</evidence>
<dbReference type="PANTHER" id="PTHR43399">
    <property type="entry name" value="SUBTILISIN-RELATED"/>
    <property type="match status" value="1"/>
</dbReference>
<feature type="transmembrane region" description="Helical" evidence="7">
    <location>
        <begin position="335"/>
        <end position="360"/>
    </location>
</feature>
<dbReference type="Proteomes" id="UP001500655">
    <property type="component" value="Unassembled WGS sequence"/>
</dbReference>
<keyword evidence="2 5" id="KW-0645">Protease</keyword>
<dbReference type="InterPro" id="IPR000209">
    <property type="entry name" value="Peptidase_S8/S53_dom"/>
</dbReference>
<feature type="transmembrane region" description="Helical" evidence="7">
    <location>
        <begin position="96"/>
        <end position="114"/>
    </location>
</feature>
<dbReference type="Pfam" id="PF00082">
    <property type="entry name" value="Peptidase_S8"/>
    <property type="match status" value="1"/>
</dbReference>
<dbReference type="PROSITE" id="PS00138">
    <property type="entry name" value="SUBTILASE_SER"/>
    <property type="match status" value="1"/>
</dbReference>
<evidence type="ECO:0000256" key="5">
    <source>
        <dbReference type="PROSITE-ProRule" id="PRU01240"/>
    </source>
</evidence>
<feature type="transmembrane region" description="Helical" evidence="7">
    <location>
        <begin position="274"/>
        <end position="294"/>
    </location>
</feature>
<dbReference type="PANTHER" id="PTHR43399:SF4">
    <property type="entry name" value="CELL WALL-ASSOCIATED PROTEASE"/>
    <property type="match status" value="1"/>
</dbReference>
<evidence type="ECO:0000313" key="10">
    <source>
        <dbReference type="Proteomes" id="UP001500655"/>
    </source>
</evidence>
<feature type="transmembrane region" description="Helical" evidence="7">
    <location>
        <begin position="14"/>
        <end position="40"/>
    </location>
</feature>
<keyword evidence="10" id="KW-1185">Reference proteome</keyword>
<keyword evidence="7" id="KW-0812">Transmembrane</keyword>
<dbReference type="SUPFAM" id="SSF52743">
    <property type="entry name" value="Subtilisin-like"/>
    <property type="match status" value="1"/>
</dbReference>
<dbReference type="InterPro" id="IPR015500">
    <property type="entry name" value="Peptidase_S8_subtilisin-rel"/>
</dbReference>
<dbReference type="PROSITE" id="PS51892">
    <property type="entry name" value="SUBTILASE"/>
    <property type="match status" value="1"/>
</dbReference>
<evidence type="ECO:0000256" key="1">
    <source>
        <dbReference type="ARBA" id="ARBA00011073"/>
    </source>
</evidence>
<dbReference type="InterPro" id="IPR051048">
    <property type="entry name" value="Peptidase_S8/S53_subtilisin"/>
</dbReference>
<accession>A0ABN2KFD0</accession>
<feature type="active site" description="Charge relay system" evidence="5">
    <location>
        <position position="574"/>
    </location>
</feature>
<reference evidence="9 10" key="1">
    <citation type="journal article" date="2019" name="Int. J. Syst. Evol. Microbiol.">
        <title>The Global Catalogue of Microorganisms (GCM) 10K type strain sequencing project: providing services to taxonomists for standard genome sequencing and annotation.</title>
        <authorList>
            <consortium name="The Broad Institute Genomics Platform"/>
            <consortium name="The Broad Institute Genome Sequencing Center for Infectious Disease"/>
            <person name="Wu L."/>
            <person name="Ma J."/>
        </authorList>
    </citation>
    <scope>NUCLEOTIDE SEQUENCE [LARGE SCALE GENOMIC DNA]</scope>
    <source>
        <strain evidence="9 10">JCM 13249</strain>
    </source>
</reference>
<feature type="transmembrane region" description="Helical" evidence="7">
    <location>
        <begin position="301"/>
        <end position="320"/>
    </location>
</feature>
<feature type="transmembrane region" description="Helical" evidence="7">
    <location>
        <begin position="219"/>
        <end position="237"/>
    </location>
</feature>
<protein>
    <recommendedName>
        <fullName evidence="8">Peptidase S8/S53 domain-containing protein</fullName>
    </recommendedName>
</protein>
<comment type="caution">
    <text evidence="9">The sequence shown here is derived from an EMBL/GenBank/DDBJ whole genome shotgun (WGS) entry which is preliminary data.</text>
</comment>
<keyword evidence="3 5" id="KW-0378">Hydrolase</keyword>
<evidence type="ECO:0000259" key="8">
    <source>
        <dbReference type="Pfam" id="PF00082"/>
    </source>
</evidence>
<evidence type="ECO:0000256" key="3">
    <source>
        <dbReference type="ARBA" id="ARBA00022801"/>
    </source>
</evidence>
<feature type="transmembrane region" description="Helical" evidence="7">
    <location>
        <begin position="249"/>
        <end position="268"/>
    </location>
</feature>
<keyword evidence="4 5" id="KW-0720">Serine protease</keyword>
<feature type="transmembrane region" description="Helical" evidence="7">
    <location>
        <begin position="60"/>
        <end position="84"/>
    </location>
</feature>
<feature type="active site" description="Charge relay system" evidence="5">
    <location>
        <position position="537"/>
    </location>
</feature>
<dbReference type="InterPro" id="IPR036852">
    <property type="entry name" value="Peptidase_S8/S53_dom_sf"/>
</dbReference>
<proteinExistence type="inferred from homology"/>
<keyword evidence="7" id="KW-0472">Membrane</keyword>
<dbReference type="EMBL" id="BAAALS010000011">
    <property type="protein sequence ID" value="GAA1754767.1"/>
    <property type="molecule type" value="Genomic_DNA"/>
</dbReference>